<proteinExistence type="predicted"/>
<comment type="caution">
    <text evidence="2">The sequence shown here is derived from an EMBL/GenBank/DDBJ whole genome shotgun (WGS) entry which is preliminary data.</text>
</comment>
<dbReference type="EMBL" id="DWWJ01000119">
    <property type="protein sequence ID" value="HJC41252.1"/>
    <property type="molecule type" value="Genomic_DNA"/>
</dbReference>
<dbReference type="Pfam" id="PF00753">
    <property type="entry name" value="Lactamase_B"/>
    <property type="match status" value="1"/>
</dbReference>
<reference evidence="2" key="1">
    <citation type="journal article" date="2021" name="PeerJ">
        <title>Extensive microbial diversity within the chicken gut microbiome revealed by metagenomics and culture.</title>
        <authorList>
            <person name="Gilroy R."/>
            <person name="Ravi A."/>
            <person name="Getino M."/>
            <person name="Pursley I."/>
            <person name="Horton D.L."/>
            <person name="Alikhan N.F."/>
            <person name="Baker D."/>
            <person name="Gharbi K."/>
            <person name="Hall N."/>
            <person name="Watson M."/>
            <person name="Adriaenssens E.M."/>
            <person name="Foster-Nyarko E."/>
            <person name="Jarju S."/>
            <person name="Secka A."/>
            <person name="Antonio M."/>
            <person name="Oren A."/>
            <person name="Chaudhuri R.R."/>
            <person name="La Ragione R."/>
            <person name="Hildebrand F."/>
            <person name="Pallen M.J."/>
        </authorList>
    </citation>
    <scope>NUCLEOTIDE SEQUENCE</scope>
    <source>
        <strain evidence="2">CHK186-1790</strain>
    </source>
</reference>
<dbReference type="Gene3D" id="3.60.15.10">
    <property type="entry name" value="Ribonuclease Z/Hydroxyacylglutathione hydrolase-like"/>
    <property type="match status" value="1"/>
</dbReference>
<dbReference type="InterPro" id="IPR001279">
    <property type="entry name" value="Metallo-B-lactamas"/>
</dbReference>
<dbReference type="PANTHER" id="PTHR23131:SF4">
    <property type="entry name" value="METALLO-BETA-LACTAMASE SUPERFAMILY POTEIN"/>
    <property type="match status" value="1"/>
</dbReference>
<dbReference type="SUPFAM" id="SSF56281">
    <property type="entry name" value="Metallo-hydrolase/oxidoreductase"/>
    <property type="match status" value="1"/>
</dbReference>
<gene>
    <name evidence="2" type="ORF">H9701_06835</name>
</gene>
<dbReference type="InterPro" id="IPR036388">
    <property type="entry name" value="WH-like_DNA-bd_sf"/>
</dbReference>
<feature type="domain" description="Metallo-beta-lactamase" evidence="1">
    <location>
        <begin position="28"/>
        <end position="236"/>
    </location>
</feature>
<dbReference type="InterPro" id="IPR036866">
    <property type="entry name" value="RibonucZ/Hydroxyglut_hydro"/>
</dbReference>
<dbReference type="AlphaFoldDB" id="A0A9D2NZC2"/>
<reference evidence="2" key="2">
    <citation type="submission" date="2021-04" db="EMBL/GenBank/DDBJ databases">
        <authorList>
            <person name="Gilroy R."/>
        </authorList>
    </citation>
    <scope>NUCLEOTIDE SEQUENCE</scope>
    <source>
        <strain evidence="2">CHK186-1790</strain>
    </source>
</reference>
<sequence length="330" mass="37548">MGRYVMPEEIIERIYRIPVPLPGNPLKELNAYLIKGTDRAVLIDTGFRQPACREALFAGLRELGLRRGEVDVLLTHLHSDHSGLAPEAAQDRTIYVSEADRPTLDDLHARQVHWDKLEERFQEEGFPRHLLARMQETNPARSMAPPSGGHYQSLRDGEVLEVGGYRLQCLLMPGHTPGQMCFWMEEQGVMFTGDHVLFDITPNITAWIQMKDALGTYLDSLRKIDAYDVRLALPGHRKTGDFHQRIAQLLEHHHRRLDEALSVVKAHPGRPAYDIAGHMTWKIRANSWQDFPVAQKWFAVGECMSHLDYLTVRGKVQKTVADGKAAYYAV</sequence>
<evidence type="ECO:0000313" key="2">
    <source>
        <dbReference type="EMBL" id="HJC41252.1"/>
    </source>
</evidence>
<organism evidence="2 3">
    <name type="scientific">Candidatus Intestinimonas pullistercoris</name>
    <dbReference type="NCBI Taxonomy" id="2838623"/>
    <lineage>
        <taxon>Bacteria</taxon>
        <taxon>Bacillati</taxon>
        <taxon>Bacillota</taxon>
        <taxon>Clostridia</taxon>
        <taxon>Eubacteriales</taxon>
        <taxon>Intestinimonas</taxon>
    </lineage>
</organism>
<dbReference type="CDD" id="cd07725">
    <property type="entry name" value="TTHA1429-like_MBL-fold"/>
    <property type="match status" value="1"/>
</dbReference>
<protein>
    <submittedName>
        <fullName evidence="2">MBL fold metallo-hydrolase</fullName>
    </submittedName>
</protein>
<dbReference type="InterPro" id="IPR050662">
    <property type="entry name" value="Sec-metab_biosynth-thioest"/>
</dbReference>
<dbReference type="Gene3D" id="1.10.10.10">
    <property type="entry name" value="Winged helix-like DNA-binding domain superfamily/Winged helix DNA-binding domain"/>
    <property type="match status" value="1"/>
</dbReference>
<evidence type="ECO:0000259" key="1">
    <source>
        <dbReference type="SMART" id="SM00849"/>
    </source>
</evidence>
<name>A0A9D2NZC2_9FIRM</name>
<dbReference type="PANTHER" id="PTHR23131">
    <property type="entry name" value="ENDORIBONUCLEASE LACTB2"/>
    <property type="match status" value="1"/>
</dbReference>
<evidence type="ECO:0000313" key="3">
    <source>
        <dbReference type="Proteomes" id="UP000823882"/>
    </source>
</evidence>
<dbReference type="SMART" id="SM00849">
    <property type="entry name" value="Lactamase_B"/>
    <property type="match status" value="1"/>
</dbReference>
<accession>A0A9D2NZC2</accession>
<dbReference type="Proteomes" id="UP000823882">
    <property type="component" value="Unassembled WGS sequence"/>
</dbReference>